<evidence type="ECO:0000256" key="5">
    <source>
        <dbReference type="ARBA" id="ARBA00023239"/>
    </source>
</evidence>
<reference evidence="7" key="1">
    <citation type="submission" date="2023-03" db="EMBL/GenBank/DDBJ databases">
        <authorList>
            <person name="Steffen K."/>
            <person name="Cardenas P."/>
        </authorList>
    </citation>
    <scope>NUCLEOTIDE SEQUENCE</scope>
</reference>
<evidence type="ECO:0000256" key="6">
    <source>
        <dbReference type="ARBA" id="ARBA00023316"/>
    </source>
</evidence>
<keyword evidence="8" id="KW-1185">Reference proteome</keyword>
<evidence type="ECO:0000256" key="3">
    <source>
        <dbReference type="ARBA" id="ARBA00022989"/>
    </source>
</evidence>
<dbReference type="PANTHER" id="PTHR30518">
    <property type="entry name" value="ENDOLYTIC MUREIN TRANSGLYCOSYLASE"/>
    <property type="match status" value="1"/>
</dbReference>
<proteinExistence type="predicted"/>
<keyword evidence="6" id="KW-0961">Cell wall biogenesis/degradation</keyword>
<gene>
    <name evidence="7" type="ORF">GBAR_LOCUS30206</name>
</gene>
<evidence type="ECO:0000313" key="7">
    <source>
        <dbReference type="EMBL" id="CAI8055294.1"/>
    </source>
</evidence>
<dbReference type="Proteomes" id="UP001174909">
    <property type="component" value="Unassembled WGS sequence"/>
</dbReference>
<evidence type="ECO:0000256" key="1">
    <source>
        <dbReference type="ARBA" id="ARBA00022475"/>
    </source>
</evidence>
<dbReference type="AlphaFoldDB" id="A0AA35TWY9"/>
<accession>A0AA35TWY9</accession>
<organism evidence="7 8">
    <name type="scientific">Geodia barretti</name>
    <name type="common">Barrett's horny sponge</name>
    <dbReference type="NCBI Taxonomy" id="519541"/>
    <lineage>
        <taxon>Eukaryota</taxon>
        <taxon>Metazoa</taxon>
        <taxon>Porifera</taxon>
        <taxon>Demospongiae</taxon>
        <taxon>Heteroscleromorpha</taxon>
        <taxon>Tetractinellida</taxon>
        <taxon>Astrophorina</taxon>
        <taxon>Geodiidae</taxon>
        <taxon>Geodia</taxon>
    </lineage>
</organism>
<dbReference type="EMBL" id="CASHTH010004267">
    <property type="protein sequence ID" value="CAI8055294.1"/>
    <property type="molecule type" value="Genomic_DNA"/>
</dbReference>
<keyword evidence="1" id="KW-1003">Cell membrane</keyword>
<dbReference type="InterPro" id="IPR003770">
    <property type="entry name" value="MLTG-like"/>
</dbReference>
<protein>
    <submittedName>
        <fullName evidence="7">Uncharacterized protein</fullName>
    </submittedName>
</protein>
<dbReference type="GO" id="GO:0016829">
    <property type="term" value="F:lyase activity"/>
    <property type="evidence" value="ECO:0007669"/>
    <property type="project" value="UniProtKB-KW"/>
</dbReference>
<dbReference type="PANTHER" id="PTHR30518:SF2">
    <property type="entry name" value="ENDOLYTIC MUREIN TRANSGLYCOSYLASE"/>
    <property type="match status" value="1"/>
</dbReference>
<keyword evidence="5" id="KW-0456">Lyase</keyword>
<dbReference type="GO" id="GO:0071555">
    <property type="term" value="P:cell wall organization"/>
    <property type="evidence" value="ECO:0007669"/>
    <property type="project" value="UniProtKB-KW"/>
</dbReference>
<comment type="caution">
    <text evidence="7">The sequence shown here is derived from an EMBL/GenBank/DDBJ whole genome shotgun (WGS) entry which is preliminary data.</text>
</comment>
<evidence type="ECO:0000256" key="2">
    <source>
        <dbReference type="ARBA" id="ARBA00022692"/>
    </source>
</evidence>
<dbReference type="Gene3D" id="3.30.1490.480">
    <property type="entry name" value="Endolytic murein transglycosylase"/>
    <property type="match status" value="1"/>
</dbReference>
<sequence>MRRAVLWPLTGLAVLVGLAVVLAIAGWLYVHGQFDTPGPARDERTVVLPPGAGCLRHRRSVEEAGVIDDPVLFVAGLWLEDNQHSLKAGEYVFEALVTPRGVMEKLVAGDTVTHRFTVTEGMTSAEVVAALSAAPVLMGEIAAVPAEGSLLPETYPLCARRQPGRADRAHEE</sequence>
<keyword evidence="3" id="KW-1133">Transmembrane helix</keyword>
<evidence type="ECO:0000313" key="8">
    <source>
        <dbReference type="Proteomes" id="UP001174909"/>
    </source>
</evidence>
<name>A0AA35TWY9_GEOBA</name>
<keyword evidence="2" id="KW-0812">Transmembrane</keyword>
<keyword evidence="4" id="KW-0472">Membrane</keyword>
<evidence type="ECO:0000256" key="4">
    <source>
        <dbReference type="ARBA" id="ARBA00023136"/>
    </source>
</evidence>
<dbReference type="Pfam" id="PF02618">
    <property type="entry name" value="YceG"/>
    <property type="match status" value="1"/>
</dbReference>